<reference evidence="12" key="1">
    <citation type="journal article" date="2023" name="Mol. Phylogenet. Evol.">
        <title>Genome-scale phylogeny and comparative genomics of the fungal order Sordariales.</title>
        <authorList>
            <person name="Hensen N."/>
            <person name="Bonometti L."/>
            <person name="Westerberg I."/>
            <person name="Brannstrom I.O."/>
            <person name="Guillou S."/>
            <person name="Cros-Aarteil S."/>
            <person name="Calhoun S."/>
            <person name="Haridas S."/>
            <person name="Kuo A."/>
            <person name="Mondo S."/>
            <person name="Pangilinan J."/>
            <person name="Riley R."/>
            <person name="LaButti K."/>
            <person name="Andreopoulos B."/>
            <person name="Lipzen A."/>
            <person name="Chen C."/>
            <person name="Yan M."/>
            <person name="Daum C."/>
            <person name="Ng V."/>
            <person name="Clum A."/>
            <person name="Steindorff A."/>
            <person name="Ohm R.A."/>
            <person name="Martin F."/>
            <person name="Silar P."/>
            <person name="Natvig D.O."/>
            <person name="Lalanne C."/>
            <person name="Gautier V."/>
            <person name="Ament-Velasquez S.L."/>
            <person name="Kruys A."/>
            <person name="Hutchinson M.I."/>
            <person name="Powell A.J."/>
            <person name="Barry K."/>
            <person name="Miller A.N."/>
            <person name="Grigoriev I.V."/>
            <person name="Debuchy R."/>
            <person name="Gladieux P."/>
            <person name="Hiltunen Thoren M."/>
            <person name="Johannesson H."/>
        </authorList>
    </citation>
    <scope>NUCLEOTIDE SEQUENCE</scope>
    <source>
        <strain evidence="12">CBS 990.96</strain>
    </source>
</reference>
<keyword evidence="7 10" id="KW-0804">Transcription</keyword>
<dbReference type="Gene3D" id="6.10.140.1520">
    <property type="match status" value="1"/>
</dbReference>
<dbReference type="Gene3D" id="6.10.140.200">
    <property type="match status" value="1"/>
</dbReference>
<feature type="region of interest" description="Disordered" evidence="11">
    <location>
        <begin position="221"/>
        <end position="243"/>
    </location>
</feature>
<evidence type="ECO:0000256" key="10">
    <source>
        <dbReference type="RuleBase" id="RU364060"/>
    </source>
</evidence>
<comment type="subcellular location">
    <subcellularLocation>
        <location evidence="1 10">Nucleus</location>
    </subcellularLocation>
</comment>
<evidence type="ECO:0000256" key="7">
    <source>
        <dbReference type="ARBA" id="ARBA00023163"/>
    </source>
</evidence>
<dbReference type="GO" id="GO:0006357">
    <property type="term" value="P:regulation of transcription by RNA polymerase II"/>
    <property type="evidence" value="ECO:0007669"/>
    <property type="project" value="InterPro"/>
</dbReference>
<dbReference type="PANTHER" id="PTHR21428">
    <property type="entry name" value="MEDIATOR OF RNA POLYMERASE II TRANSCRIPTION SUBUNIT 7"/>
    <property type="match status" value="1"/>
</dbReference>
<dbReference type="InterPro" id="IPR044888">
    <property type="entry name" value="Mediatior_Med7_sf"/>
</dbReference>
<comment type="similarity">
    <text evidence="2 10">Belongs to the Mediator complex subunit 7 family.</text>
</comment>
<dbReference type="GO" id="GO:0003712">
    <property type="term" value="F:transcription coregulator activity"/>
    <property type="evidence" value="ECO:0007669"/>
    <property type="project" value="InterPro"/>
</dbReference>
<gene>
    <name evidence="12" type="ORF">QBC38DRAFT_152085</name>
</gene>
<dbReference type="Pfam" id="PF05983">
    <property type="entry name" value="Med7"/>
    <property type="match status" value="1"/>
</dbReference>
<evidence type="ECO:0000256" key="5">
    <source>
        <dbReference type="ARBA" id="ARBA00023015"/>
    </source>
</evidence>
<dbReference type="SUPFAM" id="SSF140718">
    <property type="entry name" value="Mediator hinge subcomplex-like"/>
    <property type="match status" value="1"/>
</dbReference>
<comment type="caution">
    <text evidence="12">The sequence shown here is derived from an EMBL/GenBank/DDBJ whole genome shotgun (WGS) entry which is preliminary data.</text>
</comment>
<evidence type="ECO:0000256" key="11">
    <source>
        <dbReference type="SAM" id="MobiDB-lite"/>
    </source>
</evidence>
<protein>
    <recommendedName>
        <fullName evidence="4 10">Mediator of RNA polymerase II transcription subunit 7</fullName>
    </recommendedName>
</protein>
<evidence type="ECO:0000256" key="3">
    <source>
        <dbReference type="ARBA" id="ARBA00011837"/>
    </source>
</evidence>
<keyword evidence="5 10" id="KW-0805">Transcription regulation</keyword>
<dbReference type="PANTHER" id="PTHR21428:SF11">
    <property type="entry name" value="MEDIATOR OF RNA POLYMERASE II TRANSCRIPTION SUBUNIT 7"/>
    <property type="match status" value="1"/>
</dbReference>
<accession>A0AAN6YM12</accession>
<dbReference type="InterPro" id="IPR037212">
    <property type="entry name" value="Med7/Med21-like"/>
</dbReference>
<reference evidence="12" key="2">
    <citation type="submission" date="2023-05" db="EMBL/GenBank/DDBJ databases">
        <authorList>
            <consortium name="Lawrence Berkeley National Laboratory"/>
            <person name="Steindorff A."/>
            <person name="Hensen N."/>
            <person name="Bonometti L."/>
            <person name="Westerberg I."/>
            <person name="Brannstrom I.O."/>
            <person name="Guillou S."/>
            <person name="Cros-Aarteil S."/>
            <person name="Calhoun S."/>
            <person name="Haridas S."/>
            <person name="Kuo A."/>
            <person name="Mondo S."/>
            <person name="Pangilinan J."/>
            <person name="Riley R."/>
            <person name="Labutti K."/>
            <person name="Andreopoulos B."/>
            <person name="Lipzen A."/>
            <person name="Chen C."/>
            <person name="Yanf M."/>
            <person name="Daum C."/>
            <person name="Ng V."/>
            <person name="Clum A."/>
            <person name="Ohm R."/>
            <person name="Martin F."/>
            <person name="Silar P."/>
            <person name="Natvig D."/>
            <person name="Lalanne C."/>
            <person name="Gautier V."/>
            <person name="Ament-Velasquez S.L."/>
            <person name="Kruys A."/>
            <person name="Hutchinson M.I."/>
            <person name="Powell A.J."/>
            <person name="Barry K."/>
            <person name="Miller A.N."/>
            <person name="Grigoriev I.V."/>
            <person name="Debuchy R."/>
            <person name="Gladieux P."/>
            <person name="Thoren M.H."/>
            <person name="Johannesson H."/>
        </authorList>
    </citation>
    <scope>NUCLEOTIDE SEQUENCE</scope>
    <source>
        <strain evidence="12">CBS 990.96</strain>
    </source>
</reference>
<dbReference type="AlphaFoldDB" id="A0AAN6YM12"/>
<keyword evidence="8 10" id="KW-0539">Nucleus</keyword>
<sequence length="261" mass="30196">MAEPDEDDSGRVVSTWPDPPSFWHAFTPQNIERYKALKEDYVKQQGIDEETVKKTVIRVPDIPPDLINLRPPHEPEDGKWNVFSDPQTLSTETPLSFEDAGVPRLGPGDDLTFSTQDQDSKHLDRGFELKKLAKSLLLNYLEFIGVMYHRPDDAEEKIQDLKTILLNFHHTVNEYRPHQAREQLIQMMQDNLDAKRQETAAIRGVVDRAKRMIEGLGSLEVPSVEEGGEREGEEEMSKEEEERKILERKSELWKELEEEFS</sequence>
<name>A0AAN6YM12_9PEZI</name>
<comment type="subunit">
    <text evidence="3 10">Component of the Mediator complex.</text>
</comment>
<evidence type="ECO:0000256" key="9">
    <source>
        <dbReference type="ARBA" id="ARBA00025687"/>
    </source>
</evidence>
<dbReference type="Proteomes" id="UP001301958">
    <property type="component" value="Unassembled WGS sequence"/>
</dbReference>
<dbReference type="EMBL" id="MU865600">
    <property type="protein sequence ID" value="KAK4221010.1"/>
    <property type="molecule type" value="Genomic_DNA"/>
</dbReference>
<evidence type="ECO:0000313" key="12">
    <source>
        <dbReference type="EMBL" id="KAK4221010.1"/>
    </source>
</evidence>
<proteinExistence type="inferred from homology"/>
<evidence type="ECO:0000313" key="13">
    <source>
        <dbReference type="Proteomes" id="UP001301958"/>
    </source>
</evidence>
<evidence type="ECO:0000256" key="1">
    <source>
        <dbReference type="ARBA" id="ARBA00004123"/>
    </source>
</evidence>
<dbReference type="GO" id="GO:0070847">
    <property type="term" value="C:core mediator complex"/>
    <property type="evidence" value="ECO:0007669"/>
    <property type="project" value="TreeGrafter"/>
</dbReference>
<dbReference type="InterPro" id="IPR009244">
    <property type="entry name" value="Mediatior_Med7"/>
</dbReference>
<evidence type="ECO:0000256" key="2">
    <source>
        <dbReference type="ARBA" id="ARBA00009994"/>
    </source>
</evidence>
<feature type="compositionally biased region" description="Acidic residues" evidence="11">
    <location>
        <begin position="226"/>
        <end position="239"/>
    </location>
</feature>
<evidence type="ECO:0000256" key="4">
    <source>
        <dbReference type="ARBA" id="ARBA00020631"/>
    </source>
</evidence>
<evidence type="ECO:0000256" key="8">
    <source>
        <dbReference type="ARBA" id="ARBA00023242"/>
    </source>
</evidence>
<comment type="function">
    <text evidence="9">Component of the Mediator complex, a coactivator involved in the regulated transcription of nearly all RNA polymerase II-dependent genes. Mediator functions as a bridge to convey information from gene-specific regulatory proteins to the basal RNA polymerase II transcription machinery. Mediator is recruited to promoters by direct interactions with regulatory proteins and serves as a scaffold for the assembly of a functional preinitiation complex with RNA polymerase II and the general transcription factors.</text>
</comment>
<organism evidence="12 13">
    <name type="scientific">Podospora fimiseda</name>
    <dbReference type="NCBI Taxonomy" id="252190"/>
    <lineage>
        <taxon>Eukaryota</taxon>
        <taxon>Fungi</taxon>
        <taxon>Dikarya</taxon>
        <taxon>Ascomycota</taxon>
        <taxon>Pezizomycotina</taxon>
        <taxon>Sordariomycetes</taxon>
        <taxon>Sordariomycetidae</taxon>
        <taxon>Sordariales</taxon>
        <taxon>Podosporaceae</taxon>
        <taxon>Podospora</taxon>
    </lineage>
</organism>
<dbReference type="GO" id="GO:0016592">
    <property type="term" value="C:mediator complex"/>
    <property type="evidence" value="ECO:0007669"/>
    <property type="project" value="InterPro"/>
</dbReference>
<keyword evidence="13" id="KW-1185">Reference proteome</keyword>
<keyword evidence="6 10" id="KW-0010">Activator</keyword>
<evidence type="ECO:0000256" key="6">
    <source>
        <dbReference type="ARBA" id="ARBA00023159"/>
    </source>
</evidence>